<accession>A0ABP5MMX9</accession>
<evidence type="ECO:0000313" key="1">
    <source>
        <dbReference type="EMBL" id="GAA2175988.1"/>
    </source>
</evidence>
<reference evidence="2" key="1">
    <citation type="journal article" date="2019" name="Int. J. Syst. Evol. Microbiol.">
        <title>The Global Catalogue of Microorganisms (GCM) 10K type strain sequencing project: providing services to taxonomists for standard genome sequencing and annotation.</title>
        <authorList>
            <consortium name="The Broad Institute Genomics Platform"/>
            <consortium name="The Broad Institute Genome Sequencing Center for Infectious Disease"/>
            <person name="Wu L."/>
            <person name="Ma J."/>
        </authorList>
    </citation>
    <scope>NUCLEOTIDE SEQUENCE [LARGE SCALE GENOMIC DNA]</scope>
    <source>
        <strain evidence="2">JCM 16026</strain>
    </source>
</reference>
<dbReference type="Proteomes" id="UP001501599">
    <property type="component" value="Unassembled WGS sequence"/>
</dbReference>
<organism evidence="1 2">
    <name type="scientific">Agrococcus versicolor</name>
    <dbReference type="NCBI Taxonomy" id="501482"/>
    <lineage>
        <taxon>Bacteria</taxon>
        <taxon>Bacillati</taxon>
        <taxon>Actinomycetota</taxon>
        <taxon>Actinomycetes</taxon>
        <taxon>Micrococcales</taxon>
        <taxon>Microbacteriaceae</taxon>
        <taxon>Agrococcus</taxon>
    </lineage>
</organism>
<comment type="caution">
    <text evidence="1">The sequence shown here is derived from an EMBL/GenBank/DDBJ whole genome shotgun (WGS) entry which is preliminary data.</text>
</comment>
<gene>
    <name evidence="1" type="ORF">GCM10009846_28030</name>
</gene>
<dbReference type="RefSeq" id="WP_344344698.1">
    <property type="nucleotide sequence ID" value="NZ_BAAAQT010000008.1"/>
</dbReference>
<evidence type="ECO:0000313" key="2">
    <source>
        <dbReference type="Proteomes" id="UP001501599"/>
    </source>
</evidence>
<sequence length="51" mass="5494">MSTDTTEGKGDVTDTGQIERIWDALEGLAQRIDAIEQRDAEGDDSDGGRTP</sequence>
<protein>
    <submittedName>
        <fullName evidence="1">Uncharacterized protein</fullName>
    </submittedName>
</protein>
<proteinExistence type="predicted"/>
<dbReference type="EMBL" id="BAAAQT010000008">
    <property type="protein sequence ID" value="GAA2175988.1"/>
    <property type="molecule type" value="Genomic_DNA"/>
</dbReference>
<name>A0ABP5MMX9_9MICO</name>
<keyword evidence="2" id="KW-1185">Reference proteome</keyword>